<dbReference type="EMBL" id="JAZDWU010000002">
    <property type="protein sequence ID" value="KAL0011087.1"/>
    <property type="molecule type" value="Genomic_DNA"/>
</dbReference>
<comment type="caution">
    <text evidence="2">The sequence shown here is derived from an EMBL/GenBank/DDBJ whole genome shotgun (WGS) entry which is preliminary data.</text>
</comment>
<sequence>MFEPSRAFSSSSSGPDVGLACKDSCCKNKTISVLSKQISVLNYLAQVLHITRLENVDKTPYDNRIPQVHDILQVLGPDHEVRSKRLSIGTANFTPELTTLQLIMFSNLCPLSNTSFINLGRAQFLCDLITGAPIDICALIFQTIGKTAARSTARACLPFSSLIMKIMIQEGIRPITDGKIVPCLRPIAMFTLQASKSHSSKATKTEPLTHAIPFGHDSATPMHIKTPSTPTLELQRPSTQPFQPSVSADRLNTLIEGIN</sequence>
<feature type="region of interest" description="Disordered" evidence="1">
    <location>
        <begin position="226"/>
        <end position="245"/>
    </location>
</feature>
<name>A0AAW2DMR6_9ROSI</name>
<evidence type="ECO:0000313" key="2">
    <source>
        <dbReference type="EMBL" id="KAL0011087.1"/>
    </source>
</evidence>
<evidence type="ECO:0000313" key="3">
    <source>
        <dbReference type="Proteomes" id="UP001459277"/>
    </source>
</evidence>
<reference evidence="2 3" key="1">
    <citation type="submission" date="2024-01" db="EMBL/GenBank/DDBJ databases">
        <title>A telomere-to-telomere, gap-free genome of sweet tea (Lithocarpus litseifolius).</title>
        <authorList>
            <person name="Zhou J."/>
        </authorList>
    </citation>
    <scope>NUCLEOTIDE SEQUENCE [LARGE SCALE GENOMIC DNA]</scope>
    <source>
        <strain evidence="2">Zhou-2022a</strain>
        <tissue evidence="2">Leaf</tissue>
    </source>
</reference>
<protein>
    <submittedName>
        <fullName evidence="2">Uncharacterized protein</fullName>
    </submittedName>
</protein>
<evidence type="ECO:0000256" key="1">
    <source>
        <dbReference type="SAM" id="MobiDB-lite"/>
    </source>
</evidence>
<dbReference type="Proteomes" id="UP001459277">
    <property type="component" value="Unassembled WGS sequence"/>
</dbReference>
<keyword evidence="3" id="KW-1185">Reference proteome</keyword>
<dbReference type="AlphaFoldDB" id="A0AAW2DMR6"/>
<gene>
    <name evidence="2" type="ORF">SO802_006195</name>
</gene>
<organism evidence="2 3">
    <name type="scientific">Lithocarpus litseifolius</name>
    <dbReference type="NCBI Taxonomy" id="425828"/>
    <lineage>
        <taxon>Eukaryota</taxon>
        <taxon>Viridiplantae</taxon>
        <taxon>Streptophyta</taxon>
        <taxon>Embryophyta</taxon>
        <taxon>Tracheophyta</taxon>
        <taxon>Spermatophyta</taxon>
        <taxon>Magnoliopsida</taxon>
        <taxon>eudicotyledons</taxon>
        <taxon>Gunneridae</taxon>
        <taxon>Pentapetalae</taxon>
        <taxon>rosids</taxon>
        <taxon>fabids</taxon>
        <taxon>Fagales</taxon>
        <taxon>Fagaceae</taxon>
        <taxon>Lithocarpus</taxon>
    </lineage>
</organism>
<proteinExistence type="predicted"/>
<accession>A0AAW2DMR6</accession>